<name>A0A8S3SXB6_MYTED</name>
<dbReference type="PROSITE" id="PS50017">
    <property type="entry name" value="DEATH_DOMAIN"/>
    <property type="match status" value="1"/>
</dbReference>
<dbReference type="Pfam" id="PF00531">
    <property type="entry name" value="Death"/>
    <property type="match status" value="1"/>
</dbReference>
<dbReference type="InterPro" id="IPR011029">
    <property type="entry name" value="DEATH-like_dom_sf"/>
</dbReference>
<feature type="domain" description="Death" evidence="1">
    <location>
        <begin position="191"/>
        <end position="245"/>
    </location>
</feature>
<dbReference type="AlphaFoldDB" id="A0A8S3SXB6"/>
<organism evidence="2 3">
    <name type="scientific">Mytilus edulis</name>
    <name type="common">Blue mussel</name>
    <dbReference type="NCBI Taxonomy" id="6550"/>
    <lineage>
        <taxon>Eukaryota</taxon>
        <taxon>Metazoa</taxon>
        <taxon>Spiralia</taxon>
        <taxon>Lophotrochozoa</taxon>
        <taxon>Mollusca</taxon>
        <taxon>Bivalvia</taxon>
        <taxon>Autobranchia</taxon>
        <taxon>Pteriomorphia</taxon>
        <taxon>Mytilida</taxon>
        <taxon>Mytiloidea</taxon>
        <taxon>Mytilidae</taxon>
        <taxon>Mytilinae</taxon>
        <taxon>Mytilus</taxon>
    </lineage>
</organism>
<proteinExistence type="predicted"/>
<evidence type="ECO:0000259" key="1">
    <source>
        <dbReference type="PROSITE" id="PS50017"/>
    </source>
</evidence>
<gene>
    <name evidence="2" type="ORF">MEDL_34815</name>
</gene>
<sequence length="271" mass="31035">MFTDSAIVAVDKCHELLVYADRKRLVLELLHTTNKKCIIATVASTVQECLTRSIIEISKFYWSATNSTTSPSSEPSNMKTIPEFSCLGELEIEQCPTDQQIGRLVAGLKLEVVKELFVHLEMPMNKWDEIEHNYPCSADLKMFALWEWKQKAEMPTFGALKYALTKVNQDFHKLCEVSQYILTDTLTCVPDESILENLSNSIGNDNMQLGLELGLKGAELQDIAFQHKTRLMEQTREIFRRWSKRRQPLSVLAKAFIRIDKFGVFTRCCSN</sequence>
<accession>A0A8S3SXB6</accession>
<evidence type="ECO:0000313" key="2">
    <source>
        <dbReference type="EMBL" id="CAG2221417.1"/>
    </source>
</evidence>
<dbReference type="EMBL" id="CAJPWZ010001680">
    <property type="protein sequence ID" value="CAG2221417.1"/>
    <property type="molecule type" value="Genomic_DNA"/>
</dbReference>
<comment type="caution">
    <text evidence="2">The sequence shown here is derived from an EMBL/GenBank/DDBJ whole genome shotgun (WGS) entry which is preliminary data.</text>
</comment>
<dbReference type="GO" id="GO:0007165">
    <property type="term" value="P:signal transduction"/>
    <property type="evidence" value="ECO:0007669"/>
    <property type="project" value="InterPro"/>
</dbReference>
<keyword evidence="3" id="KW-1185">Reference proteome</keyword>
<dbReference type="SUPFAM" id="SSF47986">
    <property type="entry name" value="DEATH domain"/>
    <property type="match status" value="1"/>
</dbReference>
<protein>
    <recommendedName>
        <fullName evidence="1">Death domain-containing protein</fullName>
    </recommendedName>
</protein>
<evidence type="ECO:0000313" key="3">
    <source>
        <dbReference type="Proteomes" id="UP000683360"/>
    </source>
</evidence>
<dbReference type="Gene3D" id="1.10.533.10">
    <property type="entry name" value="Death Domain, Fas"/>
    <property type="match status" value="2"/>
</dbReference>
<dbReference type="InterPro" id="IPR000488">
    <property type="entry name" value="Death_dom"/>
</dbReference>
<dbReference type="OrthoDB" id="6120347at2759"/>
<dbReference type="CDD" id="cd01670">
    <property type="entry name" value="Death"/>
    <property type="match status" value="1"/>
</dbReference>
<dbReference type="Proteomes" id="UP000683360">
    <property type="component" value="Unassembled WGS sequence"/>
</dbReference>
<reference evidence="2" key="1">
    <citation type="submission" date="2021-03" db="EMBL/GenBank/DDBJ databases">
        <authorList>
            <person name="Bekaert M."/>
        </authorList>
    </citation>
    <scope>NUCLEOTIDE SEQUENCE</scope>
</reference>